<evidence type="ECO:0000313" key="2">
    <source>
        <dbReference type="EMBL" id="SFJ35627.1"/>
    </source>
</evidence>
<dbReference type="Pfam" id="PF12034">
    <property type="entry name" value="YfbK_C"/>
    <property type="match status" value="1"/>
</dbReference>
<dbReference type="InterPro" id="IPR002035">
    <property type="entry name" value="VWF_A"/>
</dbReference>
<dbReference type="Gene3D" id="3.40.50.410">
    <property type="entry name" value="von Willebrand factor, type A domain"/>
    <property type="match status" value="1"/>
</dbReference>
<dbReference type="PANTHER" id="PTHR10579:SF43">
    <property type="entry name" value="ZINC FINGER (C3HC4-TYPE RING FINGER) FAMILY PROTEIN"/>
    <property type="match status" value="1"/>
</dbReference>
<dbReference type="Gene3D" id="2.60.40.1120">
    <property type="entry name" value="Carboxypeptidase-like, regulatory domain"/>
    <property type="match status" value="1"/>
</dbReference>
<dbReference type="AlphaFoldDB" id="A0A1I3QR78"/>
<organism evidence="2 3">
    <name type="scientific">Parapedobacter indicus</name>
    <dbReference type="NCBI Taxonomy" id="1477437"/>
    <lineage>
        <taxon>Bacteria</taxon>
        <taxon>Pseudomonadati</taxon>
        <taxon>Bacteroidota</taxon>
        <taxon>Sphingobacteriia</taxon>
        <taxon>Sphingobacteriales</taxon>
        <taxon>Sphingobacteriaceae</taxon>
        <taxon>Parapedobacter</taxon>
    </lineage>
</organism>
<dbReference type="Pfam" id="PF12450">
    <property type="entry name" value="vWF_A"/>
    <property type="match status" value="1"/>
</dbReference>
<sequence length="641" mass="69445">MEIRKAPHPSPKFSVMKPIIFFATLLTLSLVGYRSGTPPTMHGKVYDQQTGTAIAGVFITVEGALATTQTDSLGRYAISAAIGQFLVFSHTGYEAKRIKVGNKNPLDVPLNPSQVSAVETMMTGYGTQHRMALVGNTGGIRIRGIADATYSPLMILPQSVNTESYKRIAENHFSDPLDAPLSTFAIDVDAASYSNFRRFIHNGQLPPADAVRIEEMINYFQYELASPTGGEPVAIHTELATAPWNPKHHLLRIGLKAKSVPADKLPASNLVFLIDVSGSMMGSNRLPLAQASMKLLVDQLRGNDHVAIVTYAGSADVVLESTPASQKIAIKDAIDALHASGSTAGGAGLQLAYRIARQHFIKDGNNRVILASDGDFNVGPSSDNEMEQLIAKERQSGVSLSVLGFGMGNLKDSKMELLANKGHGNYAYIDNITEARKAMITEFGGTLFTVAKDVKVQVEFNPYKVQAYRLLGYENRLLEKEDFNNDEKLGGDMGVGHTVTALYEIVPAGVESAYPGDVDPLKYQSAKDRRTVGNSREVATVKFRYKDPDGAKSRLQQVAVADTPVALASASMDFRFASAVAELGMLLRNSDFKQQADYDQLIARAKGAKGKDDEGYRAEFIRLAENAKLLAQSDGLAVQNY</sequence>
<feature type="domain" description="VWFA" evidence="1">
    <location>
        <begin position="269"/>
        <end position="447"/>
    </location>
</feature>
<dbReference type="PANTHER" id="PTHR10579">
    <property type="entry name" value="CALCIUM-ACTIVATED CHLORIDE CHANNEL REGULATOR"/>
    <property type="match status" value="1"/>
</dbReference>
<dbReference type="InterPro" id="IPR022156">
    <property type="entry name" value="Uncharacterised_YfbK_N"/>
</dbReference>
<protein>
    <submittedName>
        <fullName evidence="2">Ca-activated chloride channel family protein</fullName>
    </submittedName>
</protein>
<dbReference type="STRING" id="1477437.SAMN05444682_10965"/>
<dbReference type="SUPFAM" id="SSF49464">
    <property type="entry name" value="Carboxypeptidase regulatory domain-like"/>
    <property type="match status" value="1"/>
</dbReference>
<dbReference type="SMART" id="SM00327">
    <property type="entry name" value="VWA"/>
    <property type="match status" value="1"/>
</dbReference>
<dbReference type="PROSITE" id="PS50234">
    <property type="entry name" value="VWFA"/>
    <property type="match status" value="1"/>
</dbReference>
<dbReference type="EMBL" id="FOQO01000009">
    <property type="protein sequence ID" value="SFJ35627.1"/>
    <property type="molecule type" value="Genomic_DNA"/>
</dbReference>
<dbReference type="InterPro" id="IPR021908">
    <property type="entry name" value="YfbK_C"/>
</dbReference>
<name>A0A1I3QR78_9SPHI</name>
<evidence type="ECO:0000259" key="1">
    <source>
        <dbReference type="PROSITE" id="PS50234"/>
    </source>
</evidence>
<dbReference type="Pfam" id="PF00092">
    <property type="entry name" value="VWA"/>
    <property type="match status" value="1"/>
</dbReference>
<dbReference type="Proteomes" id="UP000198670">
    <property type="component" value="Unassembled WGS sequence"/>
</dbReference>
<dbReference type="InterPro" id="IPR008969">
    <property type="entry name" value="CarboxyPept-like_regulatory"/>
</dbReference>
<dbReference type="InterPro" id="IPR051266">
    <property type="entry name" value="CLCR"/>
</dbReference>
<keyword evidence="3" id="KW-1185">Reference proteome</keyword>
<gene>
    <name evidence="2" type="ORF">SAMN05444682_10965</name>
</gene>
<proteinExistence type="predicted"/>
<dbReference type="SUPFAM" id="SSF53300">
    <property type="entry name" value="vWA-like"/>
    <property type="match status" value="1"/>
</dbReference>
<dbReference type="InterPro" id="IPR036465">
    <property type="entry name" value="vWFA_dom_sf"/>
</dbReference>
<dbReference type="Pfam" id="PF13715">
    <property type="entry name" value="CarbopepD_reg_2"/>
    <property type="match status" value="1"/>
</dbReference>
<reference evidence="2 3" key="1">
    <citation type="submission" date="2016-10" db="EMBL/GenBank/DDBJ databases">
        <authorList>
            <person name="de Groot N.N."/>
        </authorList>
    </citation>
    <scope>NUCLEOTIDE SEQUENCE [LARGE SCALE GENOMIC DNA]</scope>
    <source>
        <strain evidence="2 3">RK1</strain>
    </source>
</reference>
<accession>A0A1I3QR78</accession>
<evidence type="ECO:0000313" key="3">
    <source>
        <dbReference type="Proteomes" id="UP000198670"/>
    </source>
</evidence>
<dbReference type="CDD" id="cd01465">
    <property type="entry name" value="vWA_subgroup"/>
    <property type="match status" value="1"/>
</dbReference>